<reference evidence="1 2" key="1">
    <citation type="submission" date="2024-09" db="EMBL/GenBank/DDBJ databases">
        <title>Rethinking Asexuality: The Enigmatic Case of Functional Sexual Genes in Lepraria (Stereocaulaceae).</title>
        <authorList>
            <person name="Doellman M."/>
            <person name="Sun Y."/>
            <person name="Barcenas-Pena A."/>
            <person name="Lumbsch H.T."/>
            <person name="Grewe F."/>
        </authorList>
    </citation>
    <scope>NUCLEOTIDE SEQUENCE [LARGE SCALE GENOMIC DNA]</scope>
    <source>
        <strain evidence="1 2">Mercado 3170</strain>
    </source>
</reference>
<organism evidence="1 2">
    <name type="scientific">Stereocaulon virgatum</name>
    <dbReference type="NCBI Taxonomy" id="373712"/>
    <lineage>
        <taxon>Eukaryota</taxon>
        <taxon>Fungi</taxon>
        <taxon>Dikarya</taxon>
        <taxon>Ascomycota</taxon>
        <taxon>Pezizomycotina</taxon>
        <taxon>Lecanoromycetes</taxon>
        <taxon>OSLEUM clade</taxon>
        <taxon>Lecanoromycetidae</taxon>
        <taxon>Lecanorales</taxon>
        <taxon>Lecanorineae</taxon>
        <taxon>Stereocaulaceae</taxon>
        <taxon>Stereocaulon</taxon>
    </lineage>
</organism>
<dbReference type="InterPro" id="IPR027417">
    <property type="entry name" value="P-loop_NTPase"/>
</dbReference>
<dbReference type="SUPFAM" id="SSF52540">
    <property type="entry name" value="P-loop containing nucleoside triphosphate hydrolases"/>
    <property type="match status" value="1"/>
</dbReference>
<dbReference type="EMBL" id="JBEFKJ010000022">
    <property type="protein sequence ID" value="KAL2040083.1"/>
    <property type="molecule type" value="Genomic_DNA"/>
</dbReference>
<name>A0ABR4A4T4_9LECA</name>
<dbReference type="Gene3D" id="3.40.50.300">
    <property type="entry name" value="P-loop containing nucleotide triphosphate hydrolases"/>
    <property type="match status" value="1"/>
</dbReference>
<accession>A0ABR4A4T4</accession>
<dbReference type="Proteomes" id="UP001590950">
    <property type="component" value="Unassembled WGS sequence"/>
</dbReference>
<evidence type="ECO:0000313" key="1">
    <source>
        <dbReference type="EMBL" id="KAL2040083.1"/>
    </source>
</evidence>
<protein>
    <recommendedName>
        <fullName evidence="3">NB-ARC domain-containing protein</fullName>
    </recommendedName>
</protein>
<sequence>MTKFANAESNDSKKIAATIAAMIDKAEAKIESNWECEAQKKEVTSGANTYIVLFEIRGVPIVNAYVECDQEMRVMEEELCPGADCENRKVFVLHGLGGIGKTQLSLVVAGKHQRDYTAVFWLNGQTHKSIRRSIAGIARQLPLNQISAFARKYTQQGSDQLDEIIEVVLG</sequence>
<evidence type="ECO:0008006" key="3">
    <source>
        <dbReference type="Google" id="ProtNLM"/>
    </source>
</evidence>
<comment type="caution">
    <text evidence="1">The sequence shown here is derived from an EMBL/GenBank/DDBJ whole genome shotgun (WGS) entry which is preliminary data.</text>
</comment>
<proteinExistence type="predicted"/>
<evidence type="ECO:0000313" key="2">
    <source>
        <dbReference type="Proteomes" id="UP001590950"/>
    </source>
</evidence>
<gene>
    <name evidence="1" type="ORF">N7G274_006986</name>
</gene>
<keyword evidence="2" id="KW-1185">Reference proteome</keyword>